<name>A0A6J5LZ22_9CAUD</name>
<accession>A0A6J5LZ22</accession>
<organism evidence="1">
    <name type="scientific">uncultured Caudovirales phage</name>
    <dbReference type="NCBI Taxonomy" id="2100421"/>
    <lineage>
        <taxon>Viruses</taxon>
        <taxon>Duplodnaviria</taxon>
        <taxon>Heunggongvirae</taxon>
        <taxon>Uroviricota</taxon>
        <taxon>Caudoviricetes</taxon>
        <taxon>Peduoviridae</taxon>
        <taxon>Maltschvirus</taxon>
        <taxon>Maltschvirus maltsch</taxon>
    </lineage>
</organism>
<dbReference type="EMBL" id="LR796647">
    <property type="protein sequence ID" value="CAB4156891.1"/>
    <property type="molecule type" value="Genomic_DNA"/>
</dbReference>
<evidence type="ECO:0000313" key="1">
    <source>
        <dbReference type="EMBL" id="CAB4139864.1"/>
    </source>
</evidence>
<evidence type="ECO:0000313" key="2">
    <source>
        <dbReference type="EMBL" id="CAB4156891.1"/>
    </source>
</evidence>
<reference evidence="1" key="1">
    <citation type="submission" date="2020-04" db="EMBL/GenBank/DDBJ databases">
        <authorList>
            <person name="Chiriac C."/>
            <person name="Salcher M."/>
            <person name="Ghai R."/>
            <person name="Kavagutti S V."/>
        </authorList>
    </citation>
    <scope>NUCLEOTIDE SEQUENCE</scope>
</reference>
<proteinExistence type="predicted"/>
<sequence>MSDRPKFGYGDIVYIKGRKGHWIVRDADERFDNAMMLVYEQDASGFVLLAVRGADCYMVKENV</sequence>
<gene>
    <name evidence="1" type="ORF">UFOVP355_23</name>
    <name evidence="2" type="ORF">UFOVP677_23</name>
</gene>
<protein>
    <submittedName>
        <fullName evidence="1">Uncharacterized protein</fullName>
    </submittedName>
</protein>
<dbReference type="EMBL" id="LR796366">
    <property type="protein sequence ID" value="CAB4139864.1"/>
    <property type="molecule type" value="Genomic_DNA"/>
</dbReference>